<keyword evidence="6" id="KW-1185">Reference proteome</keyword>
<evidence type="ECO:0000259" key="4">
    <source>
        <dbReference type="Pfam" id="PF00856"/>
    </source>
</evidence>
<evidence type="ECO:0000256" key="3">
    <source>
        <dbReference type="ARBA" id="ARBA00022691"/>
    </source>
</evidence>
<dbReference type="Pfam" id="PF00856">
    <property type="entry name" value="SET"/>
    <property type="match status" value="1"/>
</dbReference>
<dbReference type="GO" id="GO:0045814">
    <property type="term" value="P:negative regulation of gene expression, epigenetic"/>
    <property type="evidence" value="ECO:0007669"/>
    <property type="project" value="TreeGrafter"/>
</dbReference>
<evidence type="ECO:0000256" key="2">
    <source>
        <dbReference type="ARBA" id="ARBA00022679"/>
    </source>
</evidence>
<evidence type="ECO:0000313" key="6">
    <source>
        <dbReference type="Proteomes" id="UP001165065"/>
    </source>
</evidence>
<sequence>MLKIGKSALPGGRCLRLVSPVGPNTKLLTQSPIAAFRYEDDKRFKWFGLDHISVSQLKTTFVTHFPSNLSPTSTNGLILAILIKLYKDHNVVPLLQDLCYAPIPDVYSQALIKALTPSFTDVLSLPSTNTFVKDNVGGVAGRVRLNSISLPSSSSSSSKISALYPSSVSFINHSCTPNAQISSSEDATLTLHSHNGQGLPADTEIMIDYMGSFVGKQAKKKRLLFENYGFVCTCPKCSRIKLAK</sequence>
<gene>
    <name evidence="5" type="ORF">TrCOL_g11696</name>
</gene>
<feature type="domain" description="SET" evidence="4">
    <location>
        <begin position="161"/>
        <end position="209"/>
    </location>
</feature>
<dbReference type="Proteomes" id="UP001165065">
    <property type="component" value="Unassembled WGS sequence"/>
</dbReference>
<dbReference type="OrthoDB" id="194692at2759"/>
<evidence type="ECO:0000313" key="5">
    <source>
        <dbReference type="EMBL" id="GMI34656.1"/>
    </source>
</evidence>
<keyword evidence="1" id="KW-0489">Methyltransferase</keyword>
<dbReference type="Gene3D" id="2.170.270.10">
    <property type="entry name" value="SET domain"/>
    <property type="match status" value="1"/>
</dbReference>
<dbReference type="PANTHER" id="PTHR46402">
    <property type="entry name" value="SET AND MYND DOMAIN-CONTAINING PROTEIN 5"/>
    <property type="match status" value="1"/>
</dbReference>
<reference evidence="6" key="1">
    <citation type="journal article" date="2023" name="Commun. Biol.">
        <title>Genome analysis of Parmales, the sister group of diatoms, reveals the evolutionary specialization of diatoms from phago-mixotrophs to photoautotrophs.</title>
        <authorList>
            <person name="Ban H."/>
            <person name="Sato S."/>
            <person name="Yoshikawa S."/>
            <person name="Yamada K."/>
            <person name="Nakamura Y."/>
            <person name="Ichinomiya M."/>
            <person name="Sato N."/>
            <person name="Blanc-Mathieu R."/>
            <person name="Endo H."/>
            <person name="Kuwata A."/>
            <person name="Ogata H."/>
        </authorList>
    </citation>
    <scope>NUCLEOTIDE SEQUENCE [LARGE SCALE GENOMIC DNA]</scope>
</reference>
<dbReference type="GO" id="GO:0032259">
    <property type="term" value="P:methylation"/>
    <property type="evidence" value="ECO:0007669"/>
    <property type="project" value="UniProtKB-KW"/>
</dbReference>
<accession>A0A9W7L740</accession>
<keyword evidence="3" id="KW-0949">S-adenosyl-L-methionine</keyword>
<dbReference type="PANTHER" id="PTHR46402:SF2">
    <property type="entry name" value="HISTONE-LYSINE N-TRIMETHYLTRANSFERASE SMYD5"/>
    <property type="match status" value="1"/>
</dbReference>
<organism evidence="5 6">
    <name type="scientific">Triparma columacea</name>
    <dbReference type="NCBI Taxonomy" id="722753"/>
    <lineage>
        <taxon>Eukaryota</taxon>
        <taxon>Sar</taxon>
        <taxon>Stramenopiles</taxon>
        <taxon>Ochrophyta</taxon>
        <taxon>Bolidophyceae</taxon>
        <taxon>Parmales</taxon>
        <taxon>Triparmaceae</taxon>
        <taxon>Triparma</taxon>
    </lineage>
</organism>
<dbReference type="InterPro" id="IPR001214">
    <property type="entry name" value="SET_dom"/>
</dbReference>
<dbReference type="AlphaFoldDB" id="A0A9W7L740"/>
<evidence type="ECO:0000256" key="1">
    <source>
        <dbReference type="ARBA" id="ARBA00022603"/>
    </source>
</evidence>
<name>A0A9W7L740_9STRA</name>
<dbReference type="GO" id="GO:0042799">
    <property type="term" value="F:histone H4K20 methyltransferase activity"/>
    <property type="evidence" value="ECO:0007669"/>
    <property type="project" value="TreeGrafter"/>
</dbReference>
<dbReference type="CDD" id="cd20071">
    <property type="entry name" value="SET_SMYD"/>
    <property type="match status" value="1"/>
</dbReference>
<dbReference type="EMBL" id="BRYA01000875">
    <property type="protein sequence ID" value="GMI34656.1"/>
    <property type="molecule type" value="Genomic_DNA"/>
</dbReference>
<protein>
    <recommendedName>
        <fullName evidence="4">SET domain-containing protein</fullName>
    </recommendedName>
</protein>
<keyword evidence="2" id="KW-0808">Transferase</keyword>
<dbReference type="InterPro" id="IPR046341">
    <property type="entry name" value="SET_dom_sf"/>
</dbReference>
<proteinExistence type="predicted"/>
<dbReference type="SUPFAM" id="SSF82199">
    <property type="entry name" value="SET domain"/>
    <property type="match status" value="1"/>
</dbReference>
<comment type="caution">
    <text evidence="5">The sequence shown here is derived from an EMBL/GenBank/DDBJ whole genome shotgun (WGS) entry which is preliminary data.</text>
</comment>